<accession>A0ABZ2WG50</accession>
<keyword evidence="2" id="KW-1185">Reference proteome</keyword>
<name>A0ABZ2WG50_9HYPO</name>
<dbReference type="EMBL" id="CP151260">
    <property type="protein sequence ID" value="WZH39627.1"/>
    <property type="molecule type" value="Genomic_DNA"/>
</dbReference>
<evidence type="ECO:0000313" key="2">
    <source>
        <dbReference type="Proteomes" id="UP001489902"/>
    </source>
</evidence>
<gene>
    <name evidence="1" type="ORF">QYS62_000552</name>
</gene>
<evidence type="ECO:0000313" key="1">
    <source>
        <dbReference type="EMBL" id="WZH39627.1"/>
    </source>
</evidence>
<proteinExistence type="predicted"/>
<protein>
    <submittedName>
        <fullName evidence="1">Uncharacterized protein</fullName>
    </submittedName>
</protein>
<reference evidence="1 2" key="1">
    <citation type="submission" date="2024-04" db="EMBL/GenBank/DDBJ databases">
        <title>Complete genome sequence of Fusarium acuminatum.</title>
        <authorList>
            <person name="Lan B."/>
        </authorList>
    </citation>
    <scope>NUCLEOTIDE SEQUENCE [LARGE SCALE GENOMIC DNA]</scope>
    <source>
        <strain evidence="1">1A</strain>
    </source>
</reference>
<sequence>MASTTEPRIRNNPLMPPAKQERIHIWRTEVASALHLPTAPSLSSSVSSSSAVTPDFDPDISFATPPSPAGSRPRSLWKRLSWRFGPKRRTAANMAAAAAELPPDGRTAMYRGLENRTPRADDTMEAEGGILERDSEEGNGLREKQERLARAARRAYAHVQPIFLILGTRLTCDACFT</sequence>
<organism evidence="1 2">
    <name type="scientific">Fusarium acuminatum</name>
    <dbReference type="NCBI Taxonomy" id="5515"/>
    <lineage>
        <taxon>Eukaryota</taxon>
        <taxon>Fungi</taxon>
        <taxon>Dikarya</taxon>
        <taxon>Ascomycota</taxon>
        <taxon>Pezizomycotina</taxon>
        <taxon>Sordariomycetes</taxon>
        <taxon>Hypocreomycetidae</taxon>
        <taxon>Hypocreales</taxon>
        <taxon>Nectriaceae</taxon>
        <taxon>Fusarium</taxon>
        <taxon>Fusarium tricinctum species complex</taxon>
    </lineage>
</organism>
<dbReference type="Proteomes" id="UP001489902">
    <property type="component" value="Chromosome 1"/>
</dbReference>